<feature type="transmembrane region" description="Helical" evidence="5">
    <location>
        <begin position="12"/>
        <end position="31"/>
    </location>
</feature>
<feature type="transmembrane region" description="Helical" evidence="5">
    <location>
        <begin position="290"/>
        <end position="311"/>
    </location>
</feature>
<evidence type="ECO:0000313" key="8">
    <source>
        <dbReference type="Proteomes" id="UP000230273"/>
    </source>
</evidence>
<keyword evidence="3 5" id="KW-1133">Transmembrane helix</keyword>
<dbReference type="InterPro" id="IPR020846">
    <property type="entry name" value="MFS_dom"/>
</dbReference>
<feature type="transmembrane region" description="Helical" evidence="5">
    <location>
        <begin position="222"/>
        <end position="243"/>
    </location>
</feature>
<feature type="transmembrane region" description="Helical" evidence="5">
    <location>
        <begin position="347"/>
        <end position="368"/>
    </location>
</feature>
<feature type="transmembrane region" description="Helical" evidence="5">
    <location>
        <begin position="146"/>
        <end position="166"/>
    </location>
</feature>
<protein>
    <submittedName>
        <fullName evidence="7">MFS transporter</fullName>
    </submittedName>
</protein>
<dbReference type="SUPFAM" id="SSF103473">
    <property type="entry name" value="MFS general substrate transporter"/>
    <property type="match status" value="1"/>
</dbReference>
<proteinExistence type="predicted"/>
<dbReference type="InterPro" id="IPR011701">
    <property type="entry name" value="MFS"/>
</dbReference>
<dbReference type="AlphaFoldDB" id="A0A2G9YXG3"/>
<feature type="transmembrane region" description="Helical" evidence="5">
    <location>
        <begin position="317"/>
        <end position="335"/>
    </location>
</feature>
<feature type="transmembrane region" description="Helical" evidence="5">
    <location>
        <begin position="105"/>
        <end position="125"/>
    </location>
</feature>
<evidence type="ECO:0000259" key="6">
    <source>
        <dbReference type="PROSITE" id="PS50850"/>
    </source>
</evidence>
<organism evidence="7 8">
    <name type="scientific">Candidatus Nealsonbacteria bacterium CG23_combo_of_CG06-09_8_20_14_all_38_19</name>
    <dbReference type="NCBI Taxonomy" id="1974721"/>
    <lineage>
        <taxon>Bacteria</taxon>
        <taxon>Candidatus Nealsoniibacteriota</taxon>
    </lineage>
</organism>
<dbReference type="PROSITE" id="PS50850">
    <property type="entry name" value="MFS"/>
    <property type="match status" value="1"/>
</dbReference>
<evidence type="ECO:0000313" key="7">
    <source>
        <dbReference type="EMBL" id="PIP23946.1"/>
    </source>
</evidence>
<dbReference type="InterPro" id="IPR036259">
    <property type="entry name" value="MFS_trans_sf"/>
</dbReference>
<dbReference type="InterPro" id="IPR049680">
    <property type="entry name" value="FLVCR1-2_SLC49-like"/>
</dbReference>
<feature type="transmembrane region" description="Helical" evidence="5">
    <location>
        <begin position="255"/>
        <end position="278"/>
    </location>
</feature>
<feature type="transmembrane region" description="Helical" evidence="5">
    <location>
        <begin position="51"/>
        <end position="73"/>
    </location>
</feature>
<evidence type="ECO:0000256" key="1">
    <source>
        <dbReference type="ARBA" id="ARBA00004141"/>
    </source>
</evidence>
<evidence type="ECO:0000256" key="3">
    <source>
        <dbReference type="ARBA" id="ARBA00022989"/>
    </source>
</evidence>
<reference evidence="7 8" key="1">
    <citation type="submission" date="2017-09" db="EMBL/GenBank/DDBJ databases">
        <title>Depth-based differentiation of microbial function through sediment-hosted aquifers and enrichment of novel symbionts in the deep terrestrial subsurface.</title>
        <authorList>
            <person name="Probst A.J."/>
            <person name="Ladd B."/>
            <person name="Jarett J.K."/>
            <person name="Geller-Mcgrath D.E."/>
            <person name="Sieber C.M."/>
            <person name="Emerson J.B."/>
            <person name="Anantharaman K."/>
            <person name="Thomas B.C."/>
            <person name="Malmstrom R."/>
            <person name="Stieglmeier M."/>
            <person name="Klingl A."/>
            <person name="Woyke T."/>
            <person name="Ryan C.M."/>
            <person name="Banfield J.F."/>
        </authorList>
    </citation>
    <scope>NUCLEOTIDE SEQUENCE [LARGE SCALE GENOMIC DNA]</scope>
    <source>
        <strain evidence="7">CG23_combo_of_CG06-09_8_20_14_all_38_19</strain>
    </source>
</reference>
<accession>A0A2G9YXG3</accession>
<feature type="domain" description="Major facilitator superfamily (MFS) profile" evidence="6">
    <location>
        <begin position="14"/>
        <end position="402"/>
    </location>
</feature>
<dbReference type="PANTHER" id="PTHR10924">
    <property type="entry name" value="MAJOR FACILITATOR SUPERFAMILY PROTEIN-RELATED"/>
    <property type="match status" value="1"/>
</dbReference>
<dbReference type="Pfam" id="PF07690">
    <property type="entry name" value="MFS_1"/>
    <property type="match status" value="1"/>
</dbReference>
<feature type="transmembrane region" description="Helical" evidence="5">
    <location>
        <begin position="172"/>
        <end position="190"/>
    </location>
</feature>
<keyword evidence="2 5" id="KW-0812">Transmembrane</keyword>
<evidence type="ECO:0000256" key="5">
    <source>
        <dbReference type="SAM" id="Phobius"/>
    </source>
</evidence>
<name>A0A2G9YXG3_9BACT</name>
<dbReference type="EMBL" id="PCRP01000009">
    <property type="protein sequence ID" value="PIP23946.1"/>
    <property type="molecule type" value="Genomic_DNA"/>
</dbReference>
<comment type="caution">
    <text evidence="7">The sequence shown here is derived from an EMBL/GenBank/DDBJ whole genome shotgun (WGS) entry which is preliminary data.</text>
</comment>
<feature type="transmembrane region" description="Helical" evidence="5">
    <location>
        <begin position="80"/>
        <end position="99"/>
    </location>
</feature>
<evidence type="ECO:0000256" key="2">
    <source>
        <dbReference type="ARBA" id="ARBA00022692"/>
    </source>
</evidence>
<dbReference type="Proteomes" id="UP000230273">
    <property type="component" value="Unassembled WGS sequence"/>
</dbReference>
<sequence>MKQTNFKVYSYRWIVLFVFMAVVILNQLLWITFAPITSSAVNYYQVSDLSIGLLSMSFMIVYILVSIPASWVIDTYGIRIAVGIGVALTGIFGLMRGLVASNYTLVLLAQIGIAIGQPFILNAITKVAARWFPFKERATAAGLGSLAIYLGIMAGLVLTPYLLLHLGMDGMLLAYGIAAMITAAVFFVLAREHPPTPPCSPDQEVRSLVFDGLGQSLRKKDFILLMLIVFVGLGVFNAIMTWIEEILRPRGFSIVQVGVVGSLMIIGGIIGAVVIPLLSDRYRKRVPFLVLALCGTILGLIGLTIALSYVLLLASSFILGFFLLSAGPIAFQYGAEITYPAPEGTTTGLLLMAGQVSGIIFIFAMDIFRSPSTGSMTPSLLAFIFLLFLSLLICTKLKESKLIRQGS</sequence>
<dbReference type="Gene3D" id="1.20.1250.20">
    <property type="entry name" value="MFS general substrate transporter like domains"/>
    <property type="match status" value="2"/>
</dbReference>
<dbReference type="GO" id="GO:0016020">
    <property type="term" value="C:membrane"/>
    <property type="evidence" value="ECO:0007669"/>
    <property type="project" value="UniProtKB-SubCell"/>
</dbReference>
<comment type="subcellular location">
    <subcellularLocation>
        <location evidence="1">Membrane</location>
        <topology evidence="1">Multi-pass membrane protein</topology>
    </subcellularLocation>
</comment>
<feature type="transmembrane region" description="Helical" evidence="5">
    <location>
        <begin position="380"/>
        <end position="397"/>
    </location>
</feature>
<evidence type="ECO:0000256" key="4">
    <source>
        <dbReference type="ARBA" id="ARBA00023136"/>
    </source>
</evidence>
<dbReference type="GO" id="GO:0022857">
    <property type="term" value="F:transmembrane transporter activity"/>
    <property type="evidence" value="ECO:0007669"/>
    <property type="project" value="InterPro"/>
</dbReference>
<dbReference type="PANTHER" id="PTHR10924:SF6">
    <property type="entry name" value="SOLUTE CARRIER FAMILY 49 MEMBER A3"/>
    <property type="match status" value="1"/>
</dbReference>
<keyword evidence="4 5" id="KW-0472">Membrane</keyword>
<gene>
    <name evidence="7" type="ORF">COX36_00540</name>
</gene>